<protein>
    <recommendedName>
        <fullName evidence="1">Fungal-type protein kinase domain-containing protein</fullName>
    </recommendedName>
</protein>
<dbReference type="InterPro" id="IPR011009">
    <property type="entry name" value="Kinase-like_dom_sf"/>
</dbReference>
<accession>A0A9P3G9R3</accession>
<dbReference type="InterPro" id="IPR040976">
    <property type="entry name" value="Pkinase_fungal"/>
</dbReference>
<evidence type="ECO:0000313" key="2">
    <source>
        <dbReference type="EMBL" id="GJE91998.1"/>
    </source>
</evidence>
<dbReference type="Pfam" id="PF17667">
    <property type="entry name" value="Pkinase_fungal"/>
    <property type="match status" value="1"/>
</dbReference>
<dbReference type="OrthoDB" id="2739948at2759"/>
<dbReference type="Gene3D" id="1.10.510.10">
    <property type="entry name" value="Transferase(Phosphotransferase) domain 1"/>
    <property type="match status" value="1"/>
</dbReference>
<dbReference type="EMBL" id="BPQB01000024">
    <property type="protein sequence ID" value="GJE91998.1"/>
    <property type="molecule type" value="Genomic_DNA"/>
</dbReference>
<dbReference type="Proteomes" id="UP000703269">
    <property type="component" value="Unassembled WGS sequence"/>
</dbReference>
<comment type="caution">
    <text evidence="2">The sequence shown here is derived from an EMBL/GenBank/DDBJ whole genome shotgun (WGS) entry which is preliminary data.</text>
</comment>
<name>A0A9P3G9R3_9APHY</name>
<sequence>MAETRGNEGRSGKDEIHDLSFYNRAMCGHYIGHMPVDEFFDTFMKGQGCADLRDIFKDVNFDAILDCATEKEMYEVLTKGILTGKISDKWEVVVTAEKSTDGTKLKPDISIIIRISQQSRQWGKEPEVINEASSFRRARLVIEIKHKTKYDPFVTQRNGIVESFSTDGLPTRGQLARYACEQLAHQHLCHLFQIVVLGRYVRFLYWDRAGAVVSKDFDYVAEPWLLMKFFWLFDCLSEVEQGLDPSVRPASKDARGYYRKALRIVQKHPSSEYDFLRMAYNEENKDWPIYVATIRAGNKTHEYAIGRYFARDYGPAGRGTRVYLAVDVHSGDIRILKDSWAVVEPGSHSEMDIYAKLKENAVPHIVQPDCGGDVLTNNEAQTTKCQDIAALDKKWRYPCDELRTLVHRRIVLEIIRPVSVLSHSKRYVSVIRDVLQTVDAIHAAGIVHGDITERLIGFTRDKDGNLETALFDWDHAWILKNNTEPEVAVVESTQTTRRAFRSATYDCMSIRLLQLQVRKAEAILPNPKLDDREALFWAFINGSIANYSMTNPTNQLATIPFLSSGLTESIALLAKPWTQYYSLVRSHQTADPDFAVVLLAQINKTMERISDTKMLVRELNAVISTRAKWRSDRLHEPLPTNQMSAAQLQRLQAEVKAYQQYNRGHLSETYQRDIKAAAYTGSLTRNLNRVQIKTVTTNPDTRPTWGRKRVAEEKENKTKRTRLLQL</sequence>
<organism evidence="2 3">
    <name type="scientific">Phanerochaete sordida</name>
    <dbReference type="NCBI Taxonomy" id="48140"/>
    <lineage>
        <taxon>Eukaryota</taxon>
        <taxon>Fungi</taxon>
        <taxon>Dikarya</taxon>
        <taxon>Basidiomycota</taxon>
        <taxon>Agaricomycotina</taxon>
        <taxon>Agaricomycetes</taxon>
        <taxon>Polyporales</taxon>
        <taxon>Phanerochaetaceae</taxon>
        <taxon>Phanerochaete</taxon>
    </lineage>
</organism>
<dbReference type="SUPFAM" id="SSF56112">
    <property type="entry name" value="Protein kinase-like (PK-like)"/>
    <property type="match status" value="1"/>
</dbReference>
<dbReference type="AlphaFoldDB" id="A0A9P3G9R3"/>
<reference evidence="2 3" key="1">
    <citation type="submission" date="2021-08" db="EMBL/GenBank/DDBJ databases">
        <title>Draft Genome Sequence of Phanerochaete sordida strain YK-624.</title>
        <authorList>
            <person name="Mori T."/>
            <person name="Dohra H."/>
            <person name="Suzuki T."/>
            <person name="Kawagishi H."/>
            <person name="Hirai H."/>
        </authorList>
    </citation>
    <scope>NUCLEOTIDE SEQUENCE [LARGE SCALE GENOMIC DNA]</scope>
    <source>
        <strain evidence="2 3">YK-624</strain>
    </source>
</reference>
<keyword evidence="3" id="KW-1185">Reference proteome</keyword>
<evidence type="ECO:0000313" key="3">
    <source>
        <dbReference type="Proteomes" id="UP000703269"/>
    </source>
</evidence>
<feature type="domain" description="Fungal-type protein kinase" evidence="1">
    <location>
        <begin position="172"/>
        <end position="538"/>
    </location>
</feature>
<gene>
    <name evidence="2" type="ORF">PsYK624_081510</name>
</gene>
<proteinExistence type="predicted"/>
<evidence type="ECO:0000259" key="1">
    <source>
        <dbReference type="Pfam" id="PF17667"/>
    </source>
</evidence>